<feature type="signal peptide" evidence="14">
    <location>
        <begin position="1"/>
        <end position="18"/>
    </location>
</feature>
<evidence type="ECO:0000313" key="18">
    <source>
        <dbReference type="EMBL" id="RWS13250.1"/>
    </source>
</evidence>
<dbReference type="PROSITE" id="PS51846">
    <property type="entry name" value="CNNM"/>
    <property type="match status" value="1"/>
</dbReference>
<evidence type="ECO:0000256" key="1">
    <source>
        <dbReference type="ARBA" id="ARBA00004651"/>
    </source>
</evidence>
<feature type="transmembrane region" description="Helical" evidence="13">
    <location>
        <begin position="254"/>
        <end position="273"/>
    </location>
</feature>
<feature type="transmembrane region" description="Helical" evidence="13">
    <location>
        <begin position="174"/>
        <end position="197"/>
    </location>
</feature>
<evidence type="ECO:0000256" key="7">
    <source>
        <dbReference type="ARBA" id="ARBA00022989"/>
    </source>
</evidence>
<keyword evidence="6" id="KW-0677">Repeat</keyword>
<dbReference type="GO" id="GO:0005886">
    <property type="term" value="C:plasma membrane"/>
    <property type="evidence" value="ECO:0007669"/>
    <property type="project" value="UniProtKB-SubCell"/>
</dbReference>
<evidence type="ECO:0000256" key="3">
    <source>
        <dbReference type="ARBA" id="ARBA00022448"/>
    </source>
</evidence>
<evidence type="ECO:0000256" key="8">
    <source>
        <dbReference type="ARBA" id="ARBA00023065"/>
    </source>
</evidence>
<dbReference type="GO" id="GO:0006811">
    <property type="term" value="P:monoatomic ion transport"/>
    <property type="evidence" value="ECO:0007669"/>
    <property type="project" value="UniProtKB-KW"/>
</dbReference>
<dbReference type="SUPFAM" id="SSF54631">
    <property type="entry name" value="CBS-domain pair"/>
    <property type="match status" value="1"/>
</dbReference>
<evidence type="ECO:0000256" key="10">
    <source>
        <dbReference type="ARBA" id="ARBA00023136"/>
    </source>
</evidence>
<evidence type="ECO:0000256" key="9">
    <source>
        <dbReference type="ARBA" id="ARBA00023122"/>
    </source>
</evidence>
<dbReference type="Pfam" id="PF01595">
    <property type="entry name" value="CNNM"/>
    <property type="match status" value="1"/>
</dbReference>
<dbReference type="STRING" id="1965070.A0A443RDC4"/>
<dbReference type="InterPro" id="IPR002550">
    <property type="entry name" value="CNNM"/>
</dbReference>
<keyword evidence="9 11" id="KW-0129">CBS domain</keyword>
<dbReference type="GO" id="GO:0022857">
    <property type="term" value="F:transmembrane transporter activity"/>
    <property type="evidence" value="ECO:0007669"/>
    <property type="project" value="TreeGrafter"/>
</dbReference>
<dbReference type="PANTHER" id="PTHR12064">
    <property type="entry name" value="METAL TRANSPORTER CNNM"/>
    <property type="match status" value="1"/>
</dbReference>
<dbReference type="GO" id="GO:0010960">
    <property type="term" value="P:magnesium ion homeostasis"/>
    <property type="evidence" value="ECO:0007669"/>
    <property type="project" value="InterPro"/>
</dbReference>
<dbReference type="InterPro" id="IPR000595">
    <property type="entry name" value="cNMP-bd_dom"/>
</dbReference>
<comment type="similarity">
    <text evidence="2">Belongs to the ACDP family.</text>
</comment>
<keyword evidence="5 12" id="KW-0812">Transmembrane</keyword>
<evidence type="ECO:0000259" key="17">
    <source>
        <dbReference type="PROSITE" id="PS51846"/>
    </source>
</evidence>
<dbReference type="InterPro" id="IPR044751">
    <property type="entry name" value="Ion_transp-like_CBS"/>
</dbReference>
<keyword evidence="10 12" id="KW-0472">Membrane</keyword>
<sequence>IKSLLLFALLVFLNKTFICNSLKAESSPSLLIELSKISDRVDVAEINGFRVENEEAKISSDDHYVVPADKRINIRLFGDFFNLNPRIGFTNIPLTRNSDCNELEKIAITRIRAVTDKIAVASVELPSIYDRLYICVDGNMTRNGVTYAAWVHQGSDSWMTIEVKKRLMPIPVQISLIVLCLLLCSLFSGLNLGLMALDLNELQVISSCGTDAEKRYAKMIKPVRKHGNYLLCTLLFSNVLVNSIQTVLLENLTSGLIAVIGSTLSIVIIGEIIPQSICSRHGLAVGANTIYLTYFFMILTFPMSLPISLILDKILGKEIGNVYDRERLTEYLRVTKDYNKIEMDEVNIIKGALRFKKIKVSEVMTNLEDVFMLPHNAILDFHTMSEIQKRGFSRIPIYEGERKNIIALLFARDLAFVDPDDKIPLKMVTNFYKHPLIYVFDDVTLDIVLNEFKEGRSHLAIVRKIYLDTDSDPRYEVIGIVTLEDVIEEVLQVEIMDETDTLTDNRRKMRRKEVQAKLDFSDFAGISEQELSQYVVSSQLAFAAYQYILTSVKEFNSVYVSNNILRRVMAQKIYFQHIPDESDRESNFLYKIGEPADYFILILEGKVRVTIGKEQLVFDCGPFNHFGASVLSQVIEQKDFYLQNIDSTLAIMNDTCINLDNMNIEKPRSEETLVSNHKSFTGPFNSHFVPDFSVEVVDTTTYMKITSSIFEQALKASMIEKESEKKKPDYQNL</sequence>
<feature type="domain" description="CNNM transmembrane" evidence="17">
    <location>
        <begin position="166"/>
        <end position="345"/>
    </location>
</feature>
<evidence type="ECO:0000256" key="11">
    <source>
        <dbReference type="PROSITE-ProRule" id="PRU00703"/>
    </source>
</evidence>
<evidence type="ECO:0000259" key="15">
    <source>
        <dbReference type="PROSITE" id="PS50042"/>
    </source>
</evidence>
<feature type="transmembrane region" description="Helical" evidence="13">
    <location>
        <begin position="228"/>
        <end position="248"/>
    </location>
</feature>
<dbReference type="CDD" id="cd04590">
    <property type="entry name" value="CBS_pair_CorC_HlyC_assoc"/>
    <property type="match status" value="1"/>
</dbReference>
<dbReference type="Gene3D" id="3.10.580.10">
    <property type="entry name" value="CBS-domain"/>
    <property type="match status" value="1"/>
</dbReference>
<evidence type="ECO:0000256" key="6">
    <source>
        <dbReference type="ARBA" id="ARBA00022737"/>
    </source>
</evidence>
<feature type="chain" id="PRO_5018968684" evidence="14">
    <location>
        <begin position="19"/>
        <end position="733"/>
    </location>
</feature>
<evidence type="ECO:0000256" key="14">
    <source>
        <dbReference type="SAM" id="SignalP"/>
    </source>
</evidence>
<evidence type="ECO:0000256" key="4">
    <source>
        <dbReference type="ARBA" id="ARBA00022475"/>
    </source>
</evidence>
<evidence type="ECO:0000259" key="16">
    <source>
        <dbReference type="PROSITE" id="PS51371"/>
    </source>
</evidence>
<proteinExistence type="inferred from homology"/>
<keyword evidence="4" id="KW-1003">Cell membrane</keyword>
<feature type="non-terminal residue" evidence="18">
    <location>
        <position position="1"/>
    </location>
</feature>
<dbReference type="OrthoDB" id="5353557at2759"/>
<organism evidence="18 19">
    <name type="scientific">Dinothrombium tinctorium</name>
    <dbReference type="NCBI Taxonomy" id="1965070"/>
    <lineage>
        <taxon>Eukaryota</taxon>
        <taxon>Metazoa</taxon>
        <taxon>Ecdysozoa</taxon>
        <taxon>Arthropoda</taxon>
        <taxon>Chelicerata</taxon>
        <taxon>Arachnida</taxon>
        <taxon>Acari</taxon>
        <taxon>Acariformes</taxon>
        <taxon>Trombidiformes</taxon>
        <taxon>Prostigmata</taxon>
        <taxon>Anystina</taxon>
        <taxon>Parasitengona</taxon>
        <taxon>Trombidioidea</taxon>
        <taxon>Trombidiidae</taxon>
        <taxon>Dinothrombium</taxon>
    </lineage>
</organism>
<evidence type="ECO:0000256" key="5">
    <source>
        <dbReference type="ARBA" id="ARBA00022692"/>
    </source>
</evidence>
<keyword evidence="8" id="KW-0406">Ion transport</keyword>
<dbReference type="Gene3D" id="2.60.120.10">
    <property type="entry name" value="Jelly Rolls"/>
    <property type="match status" value="1"/>
</dbReference>
<keyword evidence="14" id="KW-0732">Signal</keyword>
<dbReference type="InterPro" id="IPR014710">
    <property type="entry name" value="RmlC-like_jellyroll"/>
</dbReference>
<dbReference type="InterPro" id="IPR018490">
    <property type="entry name" value="cNMP-bd_dom_sf"/>
</dbReference>
<dbReference type="PANTHER" id="PTHR12064:SF94">
    <property type="entry name" value="UNEXTENDED PROTEIN"/>
    <property type="match status" value="1"/>
</dbReference>
<feature type="transmembrane region" description="Helical" evidence="13">
    <location>
        <begin position="285"/>
        <end position="305"/>
    </location>
</feature>
<dbReference type="EMBL" id="NCKU01001050">
    <property type="protein sequence ID" value="RWS13250.1"/>
    <property type="molecule type" value="Genomic_DNA"/>
</dbReference>
<protein>
    <submittedName>
        <fullName evidence="18">Metal transporter CNNM4-like protein</fullName>
    </submittedName>
</protein>
<keyword evidence="3" id="KW-0813">Transport</keyword>
<dbReference type="Pfam" id="PF25562">
    <property type="entry name" value="CNBH_CNNM2_C"/>
    <property type="match status" value="1"/>
</dbReference>
<dbReference type="SUPFAM" id="SSF51206">
    <property type="entry name" value="cAMP-binding domain-like"/>
    <property type="match status" value="1"/>
</dbReference>
<dbReference type="PROSITE" id="PS51371">
    <property type="entry name" value="CBS"/>
    <property type="match status" value="1"/>
</dbReference>
<feature type="domain" description="CBS" evidence="16">
    <location>
        <begin position="427"/>
        <end position="498"/>
    </location>
</feature>
<keyword evidence="19" id="KW-1185">Reference proteome</keyword>
<evidence type="ECO:0000256" key="12">
    <source>
        <dbReference type="PROSITE-ProRule" id="PRU01193"/>
    </source>
</evidence>
<comment type="caution">
    <text evidence="18">The sequence shown here is derived from an EMBL/GenBank/DDBJ whole genome shotgun (WGS) entry which is preliminary data.</text>
</comment>
<dbReference type="InterPro" id="IPR000644">
    <property type="entry name" value="CBS_dom"/>
</dbReference>
<reference evidence="18 19" key="1">
    <citation type="journal article" date="2018" name="Gigascience">
        <title>Genomes of trombidid mites reveal novel predicted allergens and laterally-transferred genes associated with secondary metabolism.</title>
        <authorList>
            <person name="Dong X."/>
            <person name="Chaisiri K."/>
            <person name="Xia D."/>
            <person name="Armstrong S.D."/>
            <person name="Fang Y."/>
            <person name="Donnelly M.J."/>
            <person name="Kadowaki T."/>
            <person name="McGarry J.W."/>
            <person name="Darby A.C."/>
            <person name="Makepeace B.L."/>
        </authorList>
    </citation>
    <scope>NUCLEOTIDE SEQUENCE [LARGE SCALE GENOMIC DNA]</scope>
    <source>
        <strain evidence="18">UoL-WK</strain>
    </source>
</reference>
<gene>
    <name evidence="18" type="ORF">B4U79_05874</name>
</gene>
<dbReference type="InterPro" id="IPR045095">
    <property type="entry name" value="ACDP"/>
</dbReference>
<dbReference type="AlphaFoldDB" id="A0A443RDC4"/>
<dbReference type="InterPro" id="IPR046342">
    <property type="entry name" value="CBS_dom_sf"/>
</dbReference>
<dbReference type="FunFam" id="3.10.580.10:FF:000001">
    <property type="entry name" value="Putative metal transporter CNNM3 isoform 2"/>
    <property type="match status" value="1"/>
</dbReference>
<evidence type="ECO:0000256" key="13">
    <source>
        <dbReference type="SAM" id="Phobius"/>
    </source>
</evidence>
<name>A0A443RDC4_9ACAR</name>
<accession>A0A443RDC4</accession>
<evidence type="ECO:0000313" key="19">
    <source>
        <dbReference type="Proteomes" id="UP000285301"/>
    </source>
</evidence>
<dbReference type="PROSITE" id="PS50042">
    <property type="entry name" value="CNMP_BINDING_3"/>
    <property type="match status" value="1"/>
</dbReference>
<feature type="domain" description="Cyclic nucleotide-binding" evidence="15">
    <location>
        <begin position="585"/>
        <end position="627"/>
    </location>
</feature>
<evidence type="ECO:0000256" key="2">
    <source>
        <dbReference type="ARBA" id="ARBA00010484"/>
    </source>
</evidence>
<keyword evidence="7 12" id="KW-1133">Transmembrane helix</keyword>
<comment type="subcellular location">
    <subcellularLocation>
        <location evidence="1">Cell membrane</location>
        <topology evidence="1">Multi-pass membrane protein</topology>
    </subcellularLocation>
</comment>
<dbReference type="Proteomes" id="UP000285301">
    <property type="component" value="Unassembled WGS sequence"/>
</dbReference>